<gene>
    <name evidence="1" type="ORF">GCM10009533_42040</name>
</gene>
<organism evidence="1 2">
    <name type="scientific">Saccharopolyspora erythraea</name>
    <name type="common">Streptomyces erythraeus</name>
    <dbReference type="NCBI Taxonomy" id="1836"/>
    <lineage>
        <taxon>Bacteria</taxon>
        <taxon>Bacillati</taxon>
        <taxon>Actinomycetota</taxon>
        <taxon>Actinomycetes</taxon>
        <taxon>Pseudonocardiales</taxon>
        <taxon>Pseudonocardiaceae</taxon>
        <taxon>Saccharopolyspora</taxon>
    </lineage>
</organism>
<dbReference type="EMBL" id="BAAAGS010000029">
    <property type="protein sequence ID" value="GAA0538443.1"/>
    <property type="molecule type" value="Genomic_DNA"/>
</dbReference>
<name>A0ABP3NC38_SACER</name>
<sequence length="84" mass="8778">MAVKVPVSAEDSIPAGPCGSVKIQMLVPSVPMMATPRTTSRALMRPPDVLRVVGWAYAVVMDSPVVVVVQLAALATHGYNAFAS</sequence>
<keyword evidence="2" id="KW-1185">Reference proteome</keyword>
<accession>A0ABP3NC38</accession>
<dbReference type="Proteomes" id="UP001500729">
    <property type="component" value="Unassembled WGS sequence"/>
</dbReference>
<evidence type="ECO:0000313" key="2">
    <source>
        <dbReference type="Proteomes" id="UP001500729"/>
    </source>
</evidence>
<comment type="caution">
    <text evidence="1">The sequence shown here is derived from an EMBL/GenBank/DDBJ whole genome shotgun (WGS) entry which is preliminary data.</text>
</comment>
<protein>
    <submittedName>
        <fullName evidence="1">Uncharacterized protein</fullName>
    </submittedName>
</protein>
<evidence type="ECO:0000313" key="1">
    <source>
        <dbReference type="EMBL" id="GAA0538443.1"/>
    </source>
</evidence>
<reference evidence="2" key="1">
    <citation type="journal article" date="2019" name="Int. J. Syst. Evol. Microbiol.">
        <title>The Global Catalogue of Microorganisms (GCM) 10K type strain sequencing project: providing services to taxonomists for standard genome sequencing and annotation.</title>
        <authorList>
            <consortium name="The Broad Institute Genomics Platform"/>
            <consortium name="The Broad Institute Genome Sequencing Center for Infectious Disease"/>
            <person name="Wu L."/>
            <person name="Ma J."/>
        </authorList>
    </citation>
    <scope>NUCLEOTIDE SEQUENCE [LARGE SCALE GENOMIC DNA]</scope>
    <source>
        <strain evidence="2">JCM 10303</strain>
    </source>
</reference>
<proteinExistence type="predicted"/>